<dbReference type="SUPFAM" id="SSF159006">
    <property type="entry name" value="YopX-like"/>
    <property type="match status" value="1"/>
</dbReference>
<reference evidence="2" key="1">
    <citation type="journal article" date="2015" name="Nature">
        <title>Complex archaea that bridge the gap between prokaryotes and eukaryotes.</title>
        <authorList>
            <person name="Spang A."/>
            <person name="Saw J.H."/>
            <person name="Jorgensen S.L."/>
            <person name="Zaremba-Niedzwiedzka K."/>
            <person name="Martijn J."/>
            <person name="Lind A.E."/>
            <person name="van Eijk R."/>
            <person name="Schleper C."/>
            <person name="Guy L."/>
            <person name="Ettema T.J."/>
        </authorList>
    </citation>
    <scope>NUCLEOTIDE SEQUENCE</scope>
</reference>
<evidence type="ECO:0000259" key="1">
    <source>
        <dbReference type="Pfam" id="PF09643"/>
    </source>
</evidence>
<dbReference type="InterPro" id="IPR019096">
    <property type="entry name" value="YopX_protein"/>
</dbReference>
<evidence type="ECO:0000313" key="2">
    <source>
        <dbReference type="EMBL" id="KKL69448.1"/>
    </source>
</evidence>
<name>A0A0F9E608_9ZZZZ</name>
<protein>
    <recommendedName>
        <fullName evidence="1">YopX protein domain-containing protein</fullName>
    </recommendedName>
</protein>
<comment type="caution">
    <text evidence="2">The sequence shown here is derived from an EMBL/GenBank/DDBJ whole genome shotgun (WGS) entry which is preliminary data.</text>
</comment>
<dbReference type="AlphaFoldDB" id="A0A0F9E608"/>
<proteinExistence type="predicted"/>
<dbReference type="InterPro" id="IPR023385">
    <property type="entry name" value="YopX-like_C"/>
</dbReference>
<dbReference type="Gene3D" id="2.30.30.290">
    <property type="entry name" value="YopX-like domains"/>
    <property type="match status" value="1"/>
</dbReference>
<accession>A0A0F9E608</accession>
<feature type="domain" description="YopX protein" evidence="1">
    <location>
        <begin position="6"/>
        <end position="128"/>
    </location>
</feature>
<dbReference type="EMBL" id="LAZR01026206">
    <property type="protein sequence ID" value="KKL69448.1"/>
    <property type="molecule type" value="Genomic_DNA"/>
</dbReference>
<dbReference type="Pfam" id="PF09643">
    <property type="entry name" value="YopX"/>
    <property type="match status" value="1"/>
</dbReference>
<organism evidence="2">
    <name type="scientific">marine sediment metagenome</name>
    <dbReference type="NCBI Taxonomy" id="412755"/>
    <lineage>
        <taxon>unclassified sequences</taxon>
        <taxon>metagenomes</taxon>
        <taxon>ecological metagenomes</taxon>
    </lineage>
</organism>
<sequence length="133" mass="16049">MERELKFRAWSPSKNKWRSDWSVSSYDEIFYLNHWRNLMNDDLILCQYINHLDKKRKEIFDKDIIRFGAGEWYNAYGRVQEVSKNILVEWGRYGWEPFVGEGYDGLIMYHPSHCEIIGNFFENPELLKDEKSG</sequence>
<gene>
    <name evidence="2" type="ORF">LCGC14_2114880</name>
</gene>